<dbReference type="Pfam" id="PF00664">
    <property type="entry name" value="ABC_membrane"/>
    <property type="match status" value="1"/>
</dbReference>
<dbReference type="SUPFAM" id="SSF90123">
    <property type="entry name" value="ABC transporter transmembrane region"/>
    <property type="match status" value="1"/>
</dbReference>
<feature type="domain" description="ABC transmembrane type-1" evidence="8">
    <location>
        <begin position="369"/>
        <end position="461"/>
    </location>
</feature>
<proteinExistence type="predicted"/>
<dbReference type="PANTHER" id="PTHR24223:SF434">
    <property type="entry name" value="MULTIDRUG RESISTANCE PROTEIN MRP-7"/>
    <property type="match status" value="1"/>
</dbReference>
<dbReference type="InterPro" id="IPR036640">
    <property type="entry name" value="ABC1_TM_sf"/>
</dbReference>
<sequence>MLSTHDSRLDTCILFLDSFALSNNASKICQPPICEPSLEYTFNIQNGKYYCCVIMLIGISSFIALVSLFFTLYTLFSVSSYPPSDIMYPILWSSTFICSTYAHLIRKKSGMVTSGILHLSAVLFALCGGPQFYQNVKQGSSDPLYFSSPLCITYFVWYISILIYTFLMCFADPRDPTQQKQGSVELDCSFLNRLTLWWFNPIPWKGSRKDLKAIEDLFNLNEGSTTKYLSDLWEKHWNPRLEKYHRNVNQYASSQKRAEPKIPSIVSCLFEMFRWEFLTASFLKAISDTLQFANPFLLHELIGFVSDPKAPFSVGLSYSVLMFIASETLKLCNSARKDKTVGEIVNLMAIDVERFQMITPQIQQFWSCPYQVEQMRLKDERTKMVNELLNGIKVVKLYAWEVPMEELINDIRIKELKLLKKSYIVRNIIDSFNTSGPFLVALFSFGTYVLSSHRLTPQILGGICVSNTIQSTSLSHEHDSVAHKSTRAGLQAVVSNKRLKEYLTAKELDSLVFHSEMQSNGKRL</sequence>
<dbReference type="EMBL" id="KN716238">
    <property type="protein sequence ID" value="KJH49321.1"/>
    <property type="molecule type" value="Genomic_DNA"/>
</dbReference>
<name>A0A0D8Y435_DICVI</name>
<dbReference type="Proteomes" id="UP000053766">
    <property type="component" value="Unassembled WGS sequence"/>
</dbReference>
<evidence type="ECO:0000256" key="5">
    <source>
        <dbReference type="ARBA" id="ARBA00022989"/>
    </source>
</evidence>
<dbReference type="Gene3D" id="1.20.1560.10">
    <property type="entry name" value="ABC transporter type 1, transmembrane domain"/>
    <property type="match status" value="1"/>
</dbReference>
<dbReference type="STRING" id="29172.A0A0D8Y435"/>
<dbReference type="GO" id="GO:0016020">
    <property type="term" value="C:membrane"/>
    <property type="evidence" value="ECO:0007669"/>
    <property type="project" value="InterPro"/>
</dbReference>
<dbReference type="GO" id="GO:0140359">
    <property type="term" value="F:ABC-type transporter activity"/>
    <property type="evidence" value="ECO:0007669"/>
    <property type="project" value="InterPro"/>
</dbReference>
<evidence type="ECO:0000256" key="3">
    <source>
        <dbReference type="ARBA" id="ARBA00022741"/>
    </source>
</evidence>
<keyword evidence="2 7" id="KW-0812">Transmembrane</keyword>
<dbReference type="PROSITE" id="PS50929">
    <property type="entry name" value="ABC_TM1F"/>
    <property type="match status" value="1"/>
</dbReference>
<keyword evidence="1" id="KW-0813">Transport</keyword>
<accession>A0A0D8Y435</accession>
<reference evidence="10" key="2">
    <citation type="journal article" date="2016" name="Sci. Rep.">
        <title>Dictyocaulus viviparus genome, variome and transcriptome elucidate lungworm biology and support future intervention.</title>
        <authorList>
            <person name="McNulty S.N."/>
            <person name="Strube C."/>
            <person name="Rosa B.A."/>
            <person name="Martin J.C."/>
            <person name="Tyagi R."/>
            <person name="Choi Y.J."/>
            <person name="Wang Q."/>
            <person name="Hallsworth Pepin K."/>
            <person name="Zhang X."/>
            <person name="Ozersky P."/>
            <person name="Wilson R.K."/>
            <person name="Sternberg P.W."/>
            <person name="Gasser R.B."/>
            <person name="Mitreva M."/>
        </authorList>
    </citation>
    <scope>NUCLEOTIDE SEQUENCE [LARGE SCALE GENOMIC DNA]</scope>
    <source>
        <strain evidence="10">HannoverDv2000</strain>
    </source>
</reference>
<evidence type="ECO:0000259" key="8">
    <source>
        <dbReference type="PROSITE" id="PS50929"/>
    </source>
</evidence>
<dbReference type="InterPro" id="IPR050173">
    <property type="entry name" value="ABC_transporter_C-like"/>
</dbReference>
<dbReference type="AlphaFoldDB" id="A0A0D8Y435"/>
<dbReference type="InterPro" id="IPR011527">
    <property type="entry name" value="ABC1_TM_dom"/>
</dbReference>
<dbReference type="OrthoDB" id="6500128at2759"/>
<feature type="transmembrane region" description="Helical" evidence="7">
    <location>
        <begin position="86"/>
        <end position="104"/>
    </location>
</feature>
<gene>
    <name evidence="9" type="ORF">DICVIV_04524</name>
</gene>
<keyword evidence="3" id="KW-0547">Nucleotide-binding</keyword>
<reference evidence="9 10" key="1">
    <citation type="submission" date="2013-11" db="EMBL/GenBank/DDBJ databases">
        <title>Draft genome of the bovine lungworm Dictyocaulus viviparus.</title>
        <authorList>
            <person name="Mitreva M."/>
        </authorList>
    </citation>
    <scope>NUCLEOTIDE SEQUENCE [LARGE SCALE GENOMIC DNA]</scope>
    <source>
        <strain evidence="9 10">HannoverDv2000</strain>
    </source>
</reference>
<dbReference type="GO" id="GO:0005524">
    <property type="term" value="F:ATP binding"/>
    <property type="evidence" value="ECO:0007669"/>
    <property type="project" value="UniProtKB-KW"/>
</dbReference>
<dbReference type="PANTHER" id="PTHR24223">
    <property type="entry name" value="ATP-BINDING CASSETTE SUB-FAMILY C"/>
    <property type="match status" value="1"/>
</dbReference>
<keyword evidence="4" id="KW-0067">ATP-binding</keyword>
<keyword evidence="5 7" id="KW-1133">Transmembrane helix</keyword>
<evidence type="ECO:0000256" key="6">
    <source>
        <dbReference type="ARBA" id="ARBA00023136"/>
    </source>
</evidence>
<evidence type="ECO:0000313" key="10">
    <source>
        <dbReference type="Proteomes" id="UP000053766"/>
    </source>
</evidence>
<evidence type="ECO:0000256" key="4">
    <source>
        <dbReference type="ARBA" id="ARBA00022840"/>
    </source>
</evidence>
<evidence type="ECO:0000256" key="1">
    <source>
        <dbReference type="ARBA" id="ARBA00022448"/>
    </source>
</evidence>
<organism evidence="9 10">
    <name type="scientific">Dictyocaulus viviparus</name>
    <name type="common">Bovine lungworm</name>
    <dbReference type="NCBI Taxonomy" id="29172"/>
    <lineage>
        <taxon>Eukaryota</taxon>
        <taxon>Metazoa</taxon>
        <taxon>Ecdysozoa</taxon>
        <taxon>Nematoda</taxon>
        <taxon>Chromadorea</taxon>
        <taxon>Rhabditida</taxon>
        <taxon>Rhabditina</taxon>
        <taxon>Rhabditomorpha</taxon>
        <taxon>Strongyloidea</taxon>
        <taxon>Metastrongylidae</taxon>
        <taxon>Dictyocaulus</taxon>
    </lineage>
</organism>
<evidence type="ECO:0000313" key="9">
    <source>
        <dbReference type="EMBL" id="KJH49321.1"/>
    </source>
</evidence>
<feature type="transmembrane region" description="Helical" evidence="7">
    <location>
        <begin position="116"/>
        <end position="133"/>
    </location>
</feature>
<evidence type="ECO:0000256" key="7">
    <source>
        <dbReference type="SAM" id="Phobius"/>
    </source>
</evidence>
<feature type="transmembrane region" description="Helical" evidence="7">
    <location>
        <begin position="49"/>
        <end position="74"/>
    </location>
</feature>
<keyword evidence="10" id="KW-1185">Reference proteome</keyword>
<feature type="transmembrane region" description="Helical" evidence="7">
    <location>
        <begin position="145"/>
        <end position="171"/>
    </location>
</feature>
<protein>
    <recommendedName>
        <fullName evidence="8">ABC transmembrane type-1 domain-containing protein</fullName>
    </recommendedName>
</protein>
<keyword evidence="6 7" id="KW-0472">Membrane</keyword>
<evidence type="ECO:0000256" key="2">
    <source>
        <dbReference type="ARBA" id="ARBA00022692"/>
    </source>
</evidence>